<evidence type="ECO:0000313" key="2">
    <source>
        <dbReference type="EMBL" id="MFC0080933.1"/>
    </source>
</evidence>
<reference evidence="2 3" key="1">
    <citation type="submission" date="2024-09" db="EMBL/GenBank/DDBJ databases">
        <authorList>
            <person name="Sun Q."/>
            <person name="Mori K."/>
        </authorList>
    </citation>
    <scope>NUCLEOTIDE SEQUENCE [LARGE SCALE GENOMIC DNA]</scope>
    <source>
        <strain evidence="2 3">JCM 15389</strain>
    </source>
</reference>
<accession>A0ABV6BZR9</accession>
<evidence type="ECO:0000256" key="1">
    <source>
        <dbReference type="SAM" id="MobiDB-lite"/>
    </source>
</evidence>
<dbReference type="RefSeq" id="WP_377787655.1">
    <property type="nucleotide sequence ID" value="NZ_JBHLYQ010000010.1"/>
</dbReference>
<keyword evidence="3" id="KW-1185">Reference proteome</keyword>
<feature type="region of interest" description="Disordered" evidence="1">
    <location>
        <begin position="1"/>
        <end position="21"/>
    </location>
</feature>
<evidence type="ECO:0000313" key="3">
    <source>
        <dbReference type="Proteomes" id="UP001589788"/>
    </source>
</evidence>
<gene>
    <name evidence="2" type="ORF">ACFFRE_02015</name>
</gene>
<dbReference type="EMBL" id="JBHLYQ010000010">
    <property type="protein sequence ID" value="MFC0080933.1"/>
    <property type="molecule type" value="Genomic_DNA"/>
</dbReference>
<proteinExistence type="predicted"/>
<organism evidence="2 3">
    <name type="scientific">Aciditerrimonas ferrireducens</name>
    <dbReference type="NCBI Taxonomy" id="667306"/>
    <lineage>
        <taxon>Bacteria</taxon>
        <taxon>Bacillati</taxon>
        <taxon>Actinomycetota</taxon>
        <taxon>Acidimicrobiia</taxon>
        <taxon>Acidimicrobiales</taxon>
        <taxon>Acidimicrobiaceae</taxon>
        <taxon>Aciditerrimonas</taxon>
    </lineage>
</organism>
<name>A0ABV6BZR9_9ACTN</name>
<comment type="caution">
    <text evidence="2">The sequence shown here is derived from an EMBL/GenBank/DDBJ whole genome shotgun (WGS) entry which is preliminary data.</text>
</comment>
<protein>
    <submittedName>
        <fullName evidence="2">Uncharacterized protein</fullName>
    </submittedName>
</protein>
<sequence>MAPRRPQRSQAGAQAEARRRLQEKLATAEEVLAEYLAAGEQAEQHRREAQRCEQAQEAALAKLAGIVGRAMAAEIAGVDESKVRAALARRHPRQDQPASPAQADDDQPDPTISPEHALALT</sequence>
<feature type="region of interest" description="Disordered" evidence="1">
    <location>
        <begin position="86"/>
        <end position="121"/>
    </location>
</feature>
<dbReference type="Proteomes" id="UP001589788">
    <property type="component" value="Unassembled WGS sequence"/>
</dbReference>